<feature type="transmembrane region" description="Helical" evidence="7">
    <location>
        <begin position="252"/>
        <end position="275"/>
    </location>
</feature>
<keyword evidence="4 7" id="KW-0812">Transmembrane</keyword>
<feature type="transmembrane region" description="Helical" evidence="7">
    <location>
        <begin position="221"/>
        <end position="246"/>
    </location>
</feature>
<feature type="transmembrane region" description="Helical" evidence="7">
    <location>
        <begin position="181"/>
        <end position="200"/>
    </location>
</feature>
<dbReference type="STRING" id="933059.SAMN04488103_10815"/>
<dbReference type="InterPro" id="IPR036259">
    <property type="entry name" value="MFS_trans_sf"/>
</dbReference>
<dbReference type="Gene3D" id="1.20.1250.20">
    <property type="entry name" value="MFS general substrate transporter like domains"/>
    <property type="match status" value="1"/>
</dbReference>
<dbReference type="RefSeq" id="WP_091302263.1">
    <property type="nucleotide sequence ID" value="NZ_FOCE01000008.1"/>
</dbReference>
<sequence>MTDRPLWHNANYRKLFTASAFTNLGDGVSSLALPWLATLLTRDPLLIGAVAMAGRLPWLLLSLPVGVWTDRADRRRLILRADLLRAALSLGLVLLALSPPDAALIWPLALLAFALGCAEVLRDTAAQTLLPALVAPGQLERANGQIWSIEQVMGQFAGPPLAGALIGLGVALPFGLDAASFALSAALIASLALPATPPGSTGRFWPMFRAGLNWLLGHRTILRLALMLGVMNGLYAATATVLVLYAQEVLGLAATGYGLLLMCGAAGGVLGGLGGPGLAAKLGPQRSLTLSLALMALGYLVFLLPASAPLIGLALGTQAFAGLLWNIVTVSYRQRAIPPLLLGRVNAIYRFLGTGTMALGALAGGALVAALDPALPRGTALHAPFALATLGHLALLVAALRSRLQLDP</sequence>
<reference evidence="8 9" key="1">
    <citation type="submission" date="2016-10" db="EMBL/GenBank/DDBJ databases">
        <authorList>
            <person name="de Groot N.N."/>
        </authorList>
    </citation>
    <scope>NUCLEOTIDE SEQUENCE [LARGE SCALE GENOMIC DNA]</scope>
    <source>
        <strain evidence="8 9">DSM 3857</strain>
    </source>
</reference>
<feature type="transmembrane region" description="Helical" evidence="7">
    <location>
        <begin position="348"/>
        <end position="371"/>
    </location>
</feature>
<evidence type="ECO:0000256" key="2">
    <source>
        <dbReference type="ARBA" id="ARBA00022448"/>
    </source>
</evidence>
<feature type="transmembrane region" description="Helical" evidence="7">
    <location>
        <begin position="383"/>
        <end position="400"/>
    </location>
</feature>
<dbReference type="AlphaFoldDB" id="A0A1H8JK29"/>
<dbReference type="PANTHER" id="PTHR23513:SF11">
    <property type="entry name" value="STAPHYLOFERRIN A TRANSPORTER"/>
    <property type="match status" value="1"/>
</dbReference>
<gene>
    <name evidence="8" type="ORF">SAMN04488103_10815</name>
</gene>
<evidence type="ECO:0000313" key="9">
    <source>
        <dbReference type="Proteomes" id="UP000198761"/>
    </source>
</evidence>
<evidence type="ECO:0000313" key="8">
    <source>
        <dbReference type="EMBL" id="SEN80656.1"/>
    </source>
</evidence>
<keyword evidence="2" id="KW-0813">Transport</keyword>
<organism evidence="8 9">
    <name type="scientific">Gemmobacter aquatilis</name>
    <dbReference type="NCBI Taxonomy" id="933059"/>
    <lineage>
        <taxon>Bacteria</taxon>
        <taxon>Pseudomonadati</taxon>
        <taxon>Pseudomonadota</taxon>
        <taxon>Alphaproteobacteria</taxon>
        <taxon>Rhodobacterales</taxon>
        <taxon>Paracoccaceae</taxon>
        <taxon>Gemmobacter</taxon>
    </lineage>
</organism>
<dbReference type="EMBL" id="FOCE01000008">
    <property type="protein sequence ID" value="SEN80656.1"/>
    <property type="molecule type" value="Genomic_DNA"/>
</dbReference>
<feature type="transmembrane region" description="Helical" evidence="7">
    <location>
        <begin position="156"/>
        <end position="175"/>
    </location>
</feature>
<proteinExistence type="predicted"/>
<evidence type="ECO:0000256" key="3">
    <source>
        <dbReference type="ARBA" id="ARBA00022475"/>
    </source>
</evidence>
<keyword evidence="5 7" id="KW-1133">Transmembrane helix</keyword>
<keyword evidence="6 7" id="KW-0472">Membrane</keyword>
<dbReference type="SUPFAM" id="SSF103473">
    <property type="entry name" value="MFS general substrate transporter"/>
    <property type="match status" value="1"/>
</dbReference>
<keyword evidence="9" id="KW-1185">Reference proteome</keyword>
<name>A0A1H8JK29_9RHOB</name>
<dbReference type="OrthoDB" id="145388at2"/>
<dbReference type="CDD" id="cd06173">
    <property type="entry name" value="MFS_MefA_like"/>
    <property type="match status" value="1"/>
</dbReference>
<protein>
    <submittedName>
        <fullName evidence="8">MFS-type transporter involved in bile tolerance, Atg22 family</fullName>
    </submittedName>
</protein>
<feature type="transmembrane region" description="Helical" evidence="7">
    <location>
        <begin position="287"/>
        <end position="304"/>
    </location>
</feature>
<dbReference type="InterPro" id="IPR010290">
    <property type="entry name" value="TM_effector"/>
</dbReference>
<feature type="transmembrane region" description="Helical" evidence="7">
    <location>
        <begin position="45"/>
        <end position="65"/>
    </location>
</feature>
<evidence type="ECO:0000256" key="5">
    <source>
        <dbReference type="ARBA" id="ARBA00022989"/>
    </source>
</evidence>
<keyword evidence="3" id="KW-1003">Cell membrane</keyword>
<dbReference type="Pfam" id="PF05977">
    <property type="entry name" value="MFS_3"/>
    <property type="match status" value="1"/>
</dbReference>
<evidence type="ECO:0000256" key="6">
    <source>
        <dbReference type="ARBA" id="ARBA00023136"/>
    </source>
</evidence>
<evidence type="ECO:0000256" key="7">
    <source>
        <dbReference type="SAM" id="Phobius"/>
    </source>
</evidence>
<dbReference type="GO" id="GO:0005886">
    <property type="term" value="C:plasma membrane"/>
    <property type="evidence" value="ECO:0007669"/>
    <property type="project" value="UniProtKB-SubCell"/>
</dbReference>
<comment type="subcellular location">
    <subcellularLocation>
        <location evidence="1">Cell membrane</location>
        <topology evidence="1">Multi-pass membrane protein</topology>
    </subcellularLocation>
</comment>
<dbReference type="PANTHER" id="PTHR23513">
    <property type="entry name" value="INTEGRAL MEMBRANE EFFLUX PROTEIN-RELATED"/>
    <property type="match status" value="1"/>
</dbReference>
<evidence type="ECO:0000256" key="4">
    <source>
        <dbReference type="ARBA" id="ARBA00022692"/>
    </source>
</evidence>
<accession>A0A1H8JK29</accession>
<dbReference type="Proteomes" id="UP000198761">
    <property type="component" value="Unassembled WGS sequence"/>
</dbReference>
<evidence type="ECO:0000256" key="1">
    <source>
        <dbReference type="ARBA" id="ARBA00004651"/>
    </source>
</evidence>